<comment type="caution">
    <text evidence="2">The sequence shown here is derived from an EMBL/GenBank/DDBJ whole genome shotgun (WGS) entry which is preliminary data.</text>
</comment>
<evidence type="ECO:0000256" key="1">
    <source>
        <dbReference type="SAM" id="MobiDB-lite"/>
    </source>
</evidence>
<feature type="region of interest" description="Disordered" evidence="1">
    <location>
        <begin position="73"/>
        <end position="93"/>
    </location>
</feature>
<name>A0AAV6NK75_9ROSI</name>
<evidence type="ECO:0000313" key="2">
    <source>
        <dbReference type="EMBL" id="KAG6598790.1"/>
    </source>
</evidence>
<feature type="non-terminal residue" evidence="2">
    <location>
        <position position="1"/>
    </location>
</feature>
<dbReference type="EMBL" id="JAGKQH010000005">
    <property type="protein sequence ID" value="KAG6598790.1"/>
    <property type="molecule type" value="Genomic_DNA"/>
</dbReference>
<proteinExistence type="predicted"/>
<keyword evidence="3" id="KW-1185">Reference proteome</keyword>
<evidence type="ECO:0000313" key="3">
    <source>
        <dbReference type="Proteomes" id="UP000685013"/>
    </source>
</evidence>
<reference evidence="2 3" key="1">
    <citation type="journal article" date="2021" name="Hortic Res">
        <title>The domestication of Cucurbita argyrosperma as revealed by the genome of its wild relative.</title>
        <authorList>
            <person name="Barrera-Redondo J."/>
            <person name="Sanchez-de la Vega G."/>
            <person name="Aguirre-Liguori J.A."/>
            <person name="Castellanos-Morales G."/>
            <person name="Gutierrez-Guerrero Y.T."/>
            <person name="Aguirre-Dugua X."/>
            <person name="Aguirre-Planter E."/>
            <person name="Tenaillon M.I."/>
            <person name="Lira-Saade R."/>
            <person name="Eguiarte L.E."/>
        </authorList>
    </citation>
    <scope>NUCLEOTIDE SEQUENCE [LARGE SCALE GENOMIC DNA]</scope>
    <source>
        <strain evidence="2">JBR-2021</strain>
    </source>
</reference>
<feature type="compositionally biased region" description="Polar residues" evidence="1">
    <location>
        <begin position="80"/>
        <end position="93"/>
    </location>
</feature>
<dbReference type="AlphaFoldDB" id="A0AAV6NK75"/>
<protein>
    <submittedName>
        <fullName evidence="2">Uncharacterized protein</fullName>
    </submittedName>
</protein>
<accession>A0AAV6NK75</accession>
<organism evidence="2 3">
    <name type="scientific">Cucurbita argyrosperma subsp. sororia</name>
    <dbReference type="NCBI Taxonomy" id="37648"/>
    <lineage>
        <taxon>Eukaryota</taxon>
        <taxon>Viridiplantae</taxon>
        <taxon>Streptophyta</taxon>
        <taxon>Embryophyta</taxon>
        <taxon>Tracheophyta</taxon>
        <taxon>Spermatophyta</taxon>
        <taxon>Magnoliopsida</taxon>
        <taxon>eudicotyledons</taxon>
        <taxon>Gunneridae</taxon>
        <taxon>Pentapetalae</taxon>
        <taxon>rosids</taxon>
        <taxon>fabids</taxon>
        <taxon>Cucurbitales</taxon>
        <taxon>Cucurbitaceae</taxon>
        <taxon>Cucurbiteae</taxon>
        <taxon>Cucurbita</taxon>
    </lineage>
</organism>
<sequence>MFDLDRFAQCNEVSNEEPNADVSWKDRYVYLKKYGAPGFWMSLYSSSSLRMLFASYRCVERILPIQSQMGGRISLEDGRNNASSLDPQSTQVTQKLKDDFKERQQRQKNDVRC</sequence>
<gene>
    <name evidence="2" type="ORF">SDJN03_08568</name>
</gene>
<dbReference type="Proteomes" id="UP000685013">
    <property type="component" value="Chromosome 5"/>
</dbReference>